<organism evidence="5 6">
    <name type="scientific">Diacronema lutheri</name>
    <name type="common">Unicellular marine alga</name>
    <name type="synonym">Monochrysis lutheri</name>
    <dbReference type="NCBI Taxonomy" id="2081491"/>
    <lineage>
        <taxon>Eukaryota</taxon>
        <taxon>Haptista</taxon>
        <taxon>Haptophyta</taxon>
        <taxon>Pavlovophyceae</taxon>
        <taxon>Pavlovales</taxon>
        <taxon>Pavlovaceae</taxon>
        <taxon>Diacronema</taxon>
    </lineage>
</organism>
<dbReference type="AlphaFoldDB" id="A0A8J5XRM9"/>
<dbReference type="SUPFAM" id="SSF50978">
    <property type="entry name" value="WD40 repeat-like"/>
    <property type="match status" value="1"/>
</dbReference>
<keyword evidence="6" id="KW-1185">Reference proteome</keyword>
<dbReference type="GO" id="GO:0035721">
    <property type="term" value="P:intraciliary retrograde transport"/>
    <property type="evidence" value="ECO:0007669"/>
    <property type="project" value="InterPro"/>
</dbReference>
<dbReference type="InterPro" id="IPR036322">
    <property type="entry name" value="WD40_repeat_dom_sf"/>
</dbReference>
<feature type="region of interest" description="Disordered" evidence="3">
    <location>
        <begin position="367"/>
        <end position="386"/>
    </location>
</feature>
<dbReference type="GO" id="GO:0060271">
    <property type="term" value="P:cilium assembly"/>
    <property type="evidence" value="ECO:0007669"/>
    <property type="project" value="TreeGrafter"/>
</dbReference>
<name>A0A8J5XRM9_DIALT</name>
<dbReference type="GO" id="GO:0030991">
    <property type="term" value="C:intraciliary transport particle A"/>
    <property type="evidence" value="ECO:0007669"/>
    <property type="project" value="TreeGrafter"/>
</dbReference>
<evidence type="ECO:0000259" key="4">
    <source>
        <dbReference type="Pfam" id="PF23389"/>
    </source>
</evidence>
<keyword evidence="1" id="KW-0853">WD repeat</keyword>
<dbReference type="EMBL" id="JAGTXO010000005">
    <property type="protein sequence ID" value="KAG8467791.1"/>
    <property type="molecule type" value="Genomic_DNA"/>
</dbReference>
<proteinExistence type="predicted"/>
<dbReference type="Gene3D" id="2.130.10.10">
    <property type="entry name" value="YVTN repeat-like/Quinoprotein amine dehydrogenase"/>
    <property type="match status" value="1"/>
</dbReference>
<dbReference type="Pfam" id="PF23389">
    <property type="entry name" value="Beta-prop_WDR19_1st"/>
    <property type="match status" value="1"/>
</dbReference>
<evidence type="ECO:0000313" key="6">
    <source>
        <dbReference type="Proteomes" id="UP000751190"/>
    </source>
</evidence>
<dbReference type="GO" id="GO:0005929">
    <property type="term" value="C:cilium"/>
    <property type="evidence" value="ECO:0007669"/>
    <property type="project" value="TreeGrafter"/>
</dbReference>
<dbReference type="InterPro" id="IPR015943">
    <property type="entry name" value="WD40/YVTN_repeat-like_dom_sf"/>
</dbReference>
<dbReference type="PANTHER" id="PTHR14920">
    <property type="entry name" value="OSMOTIC AVOIDANCE ABNORMAL PROTEIN 1/WD REPEAT MEMBRANE PROTEIN"/>
    <property type="match status" value="1"/>
</dbReference>
<accession>A0A8J5XRM9</accession>
<dbReference type="PANTHER" id="PTHR14920:SF0">
    <property type="entry name" value="WD REPEAT DOMAIN 19"/>
    <property type="match status" value="1"/>
</dbReference>
<gene>
    <name evidence="5" type="ORF">KFE25_006843</name>
</gene>
<feature type="compositionally biased region" description="Basic and acidic residues" evidence="3">
    <location>
        <begin position="497"/>
        <end position="520"/>
    </location>
</feature>
<evidence type="ECO:0000256" key="1">
    <source>
        <dbReference type="ARBA" id="ARBA00022574"/>
    </source>
</evidence>
<protein>
    <recommendedName>
        <fullName evidence="4">WDR19 first beta-propeller domain-containing protein</fullName>
    </recommendedName>
</protein>
<keyword evidence="2" id="KW-0677">Repeat</keyword>
<evidence type="ECO:0000256" key="2">
    <source>
        <dbReference type="ARBA" id="ARBA00022737"/>
    </source>
</evidence>
<dbReference type="OrthoDB" id="10250638at2759"/>
<evidence type="ECO:0000256" key="3">
    <source>
        <dbReference type="SAM" id="MobiDB-lite"/>
    </source>
</evidence>
<reference evidence="5" key="1">
    <citation type="submission" date="2021-05" db="EMBL/GenBank/DDBJ databases">
        <title>The genome of the haptophyte Pavlova lutheri (Diacronema luteri, Pavlovales) - a model for lipid biosynthesis in eukaryotic algae.</title>
        <authorList>
            <person name="Hulatt C.J."/>
            <person name="Posewitz M.C."/>
        </authorList>
    </citation>
    <scope>NUCLEOTIDE SEQUENCE</scope>
    <source>
        <strain evidence="5">NIVA-4/92</strain>
    </source>
</reference>
<sequence length="520" mass="55745">MEAKGPLGLDMAKLQVSKAQLSTDDPLSSPEVTLHGEIGDASDITQSPRALNEEVIATPRRALERARRLFVLEPAVHESHPVEVAWGASQILATYGVTGEVGLWDAEGNRAHEPIKLANAAAASGRSRLMWDAAGAVLLIHGDGLGLHVWAKADGLRQLASASMGASSVSFVRWSRTHAGLLAFGTEKGEIFVYQHALMTRAEKQNAGKHPGVVLPGIRADNQIVCGDWLMNNALALASGARLKVSHPIAHLNPRWKTFTKFRVHEMQAKIPLTKLVSGERSGYRALPSIVKASATTTPFLAMNLGDKVVTLVDYAGNFREEGFFIPLDYGTIVGMEWLPNDLLVIGLTNGYIISVNVPLFLSQRNPAAKRGGTPPRKAAPANRRPKAMSTTRVMGAYLSDIKVSLDGTRLCVLGDSRVKELAIAVSTSTSEIRVSVEVEFVLPFESKVGTFVRSLEWGPGGIVCVTSNLGHVFAFVAPAREASALGDRAPPEVDSAEARAHGDGRWRADADAADGEDAR</sequence>
<comment type="caution">
    <text evidence="5">The sequence shown here is derived from an EMBL/GenBank/DDBJ whole genome shotgun (WGS) entry which is preliminary data.</text>
</comment>
<dbReference type="InterPro" id="IPR040379">
    <property type="entry name" value="WDR19/dyf-2"/>
</dbReference>
<dbReference type="Proteomes" id="UP000751190">
    <property type="component" value="Unassembled WGS sequence"/>
</dbReference>
<feature type="domain" description="WDR19 first beta-propeller" evidence="4">
    <location>
        <begin position="84"/>
        <end position="356"/>
    </location>
</feature>
<evidence type="ECO:0000313" key="5">
    <source>
        <dbReference type="EMBL" id="KAG8467791.1"/>
    </source>
</evidence>
<feature type="region of interest" description="Disordered" evidence="3">
    <location>
        <begin position="487"/>
        <end position="520"/>
    </location>
</feature>
<dbReference type="InterPro" id="IPR057855">
    <property type="entry name" value="Beta-prop_WDR19_1st"/>
</dbReference>